<name>A0AAN9KPU7_CANGL</name>
<evidence type="ECO:0000313" key="1">
    <source>
        <dbReference type="EMBL" id="KAK7321477.1"/>
    </source>
</evidence>
<keyword evidence="2" id="KW-1185">Reference proteome</keyword>
<sequence length="166" mass="18778">MPSKLSFLNSLMDTKKPPKEDNNNSTDELAFVKAAAWAWYQHGSTSKEKTTTEFDATITRSDLRPSRYKVEAMRMSKEVAKQVSPIHTDKLSLLDAYEVQSISRQLNSLIQCPNHIVCGSNNSVDVGCGRMRKKKIRKGLWLRHGVVCGREEDAVDPRALRDARRS</sequence>
<proteinExistence type="predicted"/>
<dbReference type="PANTHER" id="PTHR34665">
    <property type="entry name" value="DUF3741 DOMAIN-CONTAINING PROTEIN"/>
    <property type="match status" value="1"/>
</dbReference>
<reference evidence="1 2" key="1">
    <citation type="submission" date="2024-01" db="EMBL/GenBank/DDBJ databases">
        <title>The genomes of 5 underutilized Papilionoideae crops provide insights into root nodulation and disease resistanc.</title>
        <authorList>
            <person name="Jiang F."/>
        </authorList>
    </citation>
    <scope>NUCLEOTIDE SEQUENCE [LARGE SCALE GENOMIC DNA]</scope>
    <source>
        <strain evidence="1">LVBAO_FW01</strain>
        <tissue evidence="1">Leaves</tissue>
    </source>
</reference>
<evidence type="ECO:0000313" key="2">
    <source>
        <dbReference type="Proteomes" id="UP001367508"/>
    </source>
</evidence>
<protein>
    <submittedName>
        <fullName evidence="1">Uncharacterized protein</fullName>
    </submittedName>
</protein>
<dbReference type="Proteomes" id="UP001367508">
    <property type="component" value="Unassembled WGS sequence"/>
</dbReference>
<accession>A0AAN9KPU7</accession>
<dbReference type="EMBL" id="JAYMYQ010000007">
    <property type="protein sequence ID" value="KAK7321477.1"/>
    <property type="molecule type" value="Genomic_DNA"/>
</dbReference>
<dbReference type="PANTHER" id="PTHR34665:SF5">
    <property type="match status" value="1"/>
</dbReference>
<organism evidence="1 2">
    <name type="scientific">Canavalia gladiata</name>
    <name type="common">Sword bean</name>
    <name type="synonym">Dolichos gladiatus</name>
    <dbReference type="NCBI Taxonomy" id="3824"/>
    <lineage>
        <taxon>Eukaryota</taxon>
        <taxon>Viridiplantae</taxon>
        <taxon>Streptophyta</taxon>
        <taxon>Embryophyta</taxon>
        <taxon>Tracheophyta</taxon>
        <taxon>Spermatophyta</taxon>
        <taxon>Magnoliopsida</taxon>
        <taxon>eudicotyledons</taxon>
        <taxon>Gunneridae</taxon>
        <taxon>Pentapetalae</taxon>
        <taxon>rosids</taxon>
        <taxon>fabids</taxon>
        <taxon>Fabales</taxon>
        <taxon>Fabaceae</taxon>
        <taxon>Papilionoideae</taxon>
        <taxon>50 kb inversion clade</taxon>
        <taxon>NPAAA clade</taxon>
        <taxon>indigoferoid/millettioid clade</taxon>
        <taxon>Phaseoleae</taxon>
        <taxon>Canavalia</taxon>
    </lineage>
</organism>
<dbReference type="AlphaFoldDB" id="A0AAN9KPU7"/>
<gene>
    <name evidence="1" type="ORF">VNO77_32161</name>
</gene>
<comment type="caution">
    <text evidence="1">The sequence shown here is derived from an EMBL/GenBank/DDBJ whole genome shotgun (WGS) entry which is preliminary data.</text>
</comment>